<gene>
    <name evidence="1" type="ORF">MMAGJ_13280</name>
</gene>
<sequence>MVRLLARLLAWRYDQQLVAGVIAEPGSALAAHIARLTSDAERRQLAATLRFVRPGAQRRPGLVSSRIPLDQTTIIEAVPELDDVVALLEGPWPVRAHGVARLRMLLSDGLGPFYQPGDLAGALRAVIADL</sequence>
<keyword evidence="2" id="KW-1185">Reference proteome</keyword>
<evidence type="ECO:0000313" key="1">
    <source>
        <dbReference type="EMBL" id="BBX32046.1"/>
    </source>
</evidence>
<dbReference type="EMBL" id="AP022567">
    <property type="protein sequence ID" value="BBX32046.1"/>
    <property type="molecule type" value="Genomic_DNA"/>
</dbReference>
<proteinExistence type="predicted"/>
<dbReference type="Proteomes" id="UP000465622">
    <property type="component" value="Chromosome"/>
</dbReference>
<name>A0ABM7HNE6_MYCME</name>
<evidence type="ECO:0008006" key="3">
    <source>
        <dbReference type="Google" id="ProtNLM"/>
    </source>
</evidence>
<dbReference type="RefSeq" id="WP_036433516.1">
    <property type="nucleotide sequence ID" value="NZ_AP022567.1"/>
</dbReference>
<organism evidence="1 2">
    <name type="scientific">Mycolicibacterium mageritense</name>
    <name type="common">Mycobacterium mageritense</name>
    <dbReference type="NCBI Taxonomy" id="53462"/>
    <lineage>
        <taxon>Bacteria</taxon>
        <taxon>Bacillati</taxon>
        <taxon>Actinomycetota</taxon>
        <taxon>Actinomycetes</taxon>
        <taxon>Mycobacteriales</taxon>
        <taxon>Mycobacteriaceae</taxon>
        <taxon>Mycolicibacterium</taxon>
    </lineage>
</organism>
<accession>A0ABM7HNE6</accession>
<evidence type="ECO:0000313" key="2">
    <source>
        <dbReference type="Proteomes" id="UP000465622"/>
    </source>
</evidence>
<reference evidence="1 2" key="1">
    <citation type="journal article" date="2019" name="Emerg. Microbes Infect.">
        <title>Comprehensive subspecies identification of 175 nontuberculous mycobacteria species based on 7547 genomic profiles.</title>
        <authorList>
            <person name="Matsumoto Y."/>
            <person name="Kinjo T."/>
            <person name="Motooka D."/>
            <person name="Nabeya D."/>
            <person name="Jung N."/>
            <person name="Uechi K."/>
            <person name="Horii T."/>
            <person name="Iida T."/>
            <person name="Fujita J."/>
            <person name="Nakamura S."/>
        </authorList>
    </citation>
    <scope>NUCLEOTIDE SEQUENCE [LARGE SCALE GENOMIC DNA]</scope>
    <source>
        <strain evidence="1 2">JCM 12375</strain>
    </source>
</reference>
<protein>
    <recommendedName>
        <fullName evidence="3">DUF222 domain-containing protein</fullName>
    </recommendedName>
</protein>